<dbReference type="OrthoDB" id="3259770at2759"/>
<organism evidence="1 2">
    <name type="scientific">Pisolithus microcarpus 441</name>
    <dbReference type="NCBI Taxonomy" id="765257"/>
    <lineage>
        <taxon>Eukaryota</taxon>
        <taxon>Fungi</taxon>
        <taxon>Dikarya</taxon>
        <taxon>Basidiomycota</taxon>
        <taxon>Agaricomycotina</taxon>
        <taxon>Agaricomycetes</taxon>
        <taxon>Agaricomycetidae</taxon>
        <taxon>Boletales</taxon>
        <taxon>Sclerodermatineae</taxon>
        <taxon>Pisolithaceae</taxon>
        <taxon>Pisolithus</taxon>
    </lineage>
</organism>
<evidence type="ECO:0000313" key="2">
    <source>
        <dbReference type="Proteomes" id="UP000054018"/>
    </source>
</evidence>
<dbReference type="HOGENOM" id="CLU_155624_0_0_1"/>
<proteinExistence type="predicted"/>
<protein>
    <submittedName>
        <fullName evidence="1">Uncharacterized protein</fullName>
    </submittedName>
</protein>
<name>A0A0C9Y331_9AGAM</name>
<evidence type="ECO:0000313" key="1">
    <source>
        <dbReference type="EMBL" id="KIK19120.1"/>
    </source>
</evidence>
<reference evidence="2" key="2">
    <citation type="submission" date="2015-01" db="EMBL/GenBank/DDBJ databases">
        <title>Evolutionary Origins and Diversification of the Mycorrhizal Mutualists.</title>
        <authorList>
            <consortium name="DOE Joint Genome Institute"/>
            <consortium name="Mycorrhizal Genomics Consortium"/>
            <person name="Kohler A."/>
            <person name="Kuo A."/>
            <person name="Nagy L.G."/>
            <person name="Floudas D."/>
            <person name="Copeland A."/>
            <person name="Barry K.W."/>
            <person name="Cichocki N."/>
            <person name="Veneault-Fourrey C."/>
            <person name="LaButti K."/>
            <person name="Lindquist E.A."/>
            <person name="Lipzen A."/>
            <person name="Lundell T."/>
            <person name="Morin E."/>
            <person name="Murat C."/>
            <person name="Riley R."/>
            <person name="Ohm R."/>
            <person name="Sun H."/>
            <person name="Tunlid A."/>
            <person name="Henrissat B."/>
            <person name="Grigoriev I.V."/>
            <person name="Hibbett D.S."/>
            <person name="Martin F."/>
        </authorList>
    </citation>
    <scope>NUCLEOTIDE SEQUENCE [LARGE SCALE GENOMIC DNA]</scope>
    <source>
        <strain evidence="2">441</strain>
    </source>
</reference>
<dbReference type="EMBL" id="KN833790">
    <property type="protein sequence ID" value="KIK19120.1"/>
    <property type="molecule type" value="Genomic_DNA"/>
</dbReference>
<dbReference type="AlphaFoldDB" id="A0A0C9Y331"/>
<feature type="non-terminal residue" evidence="1">
    <location>
        <position position="81"/>
    </location>
</feature>
<gene>
    <name evidence="1" type="ORF">PISMIDRAFT_73524</name>
</gene>
<feature type="non-terminal residue" evidence="1">
    <location>
        <position position="1"/>
    </location>
</feature>
<sequence>IIQAWKDYFAILKIDLASAVGDVSFMADIWSSDSRHPYLALTAHWITKISQSRSLQPRSALLTFHCICGRHTRLSLARMIL</sequence>
<keyword evidence="2" id="KW-1185">Reference proteome</keyword>
<dbReference type="Proteomes" id="UP000054018">
    <property type="component" value="Unassembled WGS sequence"/>
</dbReference>
<reference evidence="1 2" key="1">
    <citation type="submission" date="2014-04" db="EMBL/GenBank/DDBJ databases">
        <authorList>
            <consortium name="DOE Joint Genome Institute"/>
            <person name="Kuo A."/>
            <person name="Kohler A."/>
            <person name="Costa M.D."/>
            <person name="Nagy L.G."/>
            <person name="Floudas D."/>
            <person name="Copeland A."/>
            <person name="Barry K.W."/>
            <person name="Cichocki N."/>
            <person name="Veneault-Fourrey C."/>
            <person name="LaButti K."/>
            <person name="Lindquist E.A."/>
            <person name="Lipzen A."/>
            <person name="Lundell T."/>
            <person name="Morin E."/>
            <person name="Murat C."/>
            <person name="Sun H."/>
            <person name="Tunlid A."/>
            <person name="Henrissat B."/>
            <person name="Grigoriev I.V."/>
            <person name="Hibbett D.S."/>
            <person name="Martin F."/>
            <person name="Nordberg H.P."/>
            <person name="Cantor M.N."/>
            <person name="Hua S.X."/>
        </authorList>
    </citation>
    <scope>NUCLEOTIDE SEQUENCE [LARGE SCALE GENOMIC DNA]</scope>
    <source>
        <strain evidence="1 2">441</strain>
    </source>
</reference>
<accession>A0A0C9Y331</accession>